<feature type="compositionally biased region" description="Basic and acidic residues" evidence="1">
    <location>
        <begin position="1"/>
        <end position="10"/>
    </location>
</feature>
<evidence type="ECO:0000313" key="4">
    <source>
        <dbReference type="EMBL" id="CAA7260600.1"/>
    </source>
</evidence>
<dbReference type="AlphaFoldDB" id="A0A8S0VTL0"/>
<dbReference type="Pfam" id="PF20153">
    <property type="entry name" value="DUF6535"/>
    <property type="match status" value="1"/>
</dbReference>
<feature type="transmembrane region" description="Helical" evidence="2">
    <location>
        <begin position="251"/>
        <end position="276"/>
    </location>
</feature>
<keyword evidence="2" id="KW-0812">Transmembrane</keyword>
<gene>
    <name evidence="4" type="ORF">AAE3_LOCUS2816</name>
</gene>
<reference evidence="4 5" key="1">
    <citation type="submission" date="2020-01" db="EMBL/GenBank/DDBJ databases">
        <authorList>
            <person name="Gupta K D."/>
        </authorList>
    </citation>
    <scope>NUCLEOTIDE SEQUENCE [LARGE SCALE GENOMIC DNA]</scope>
</reference>
<organism evidence="4 5">
    <name type="scientific">Cyclocybe aegerita</name>
    <name type="common">Black poplar mushroom</name>
    <name type="synonym">Agrocybe aegerita</name>
    <dbReference type="NCBI Taxonomy" id="1973307"/>
    <lineage>
        <taxon>Eukaryota</taxon>
        <taxon>Fungi</taxon>
        <taxon>Dikarya</taxon>
        <taxon>Basidiomycota</taxon>
        <taxon>Agaricomycotina</taxon>
        <taxon>Agaricomycetes</taxon>
        <taxon>Agaricomycetidae</taxon>
        <taxon>Agaricales</taxon>
        <taxon>Agaricineae</taxon>
        <taxon>Bolbitiaceae</taxon>
        <taxon>Cyclocybe</taxon>
    </lineage>
</organism>
<evidence type="ECO:0000259" key="3">
    <source>
        <dbReference type="Pfam" id="PF20153"/>
    </source>
</evidence>
<feature type="transmembrane region" description="Helical" evidence="2">
    <location>
        <begin position="225"/>
        <end position="245"/>
    </location>
</feature>
<comment type="caution">
    <text evidence="4">The sequence shown here is derived from an EMBL/GenBank/DDBJ whole genome shotgun (WGS) entry which is preliminary data.</text>
</comment>
<dbReference type="EMBL" id="CACVBS010000030">
    <property type="protein sequence ID" value="CAA7260600.1"/>
    <property type="molecule type" value="Genomic_DNA"/>
</dbReference>
<protein>
    <recommendedName>
        <fullName evidence="3">DUF6535 domain-containing protein</fullName>
    </recommendedName>
</protein>
<name>A0A8S0VTL0_CYCAE</name>
<dbReference type="OrthoDB" id="2756178at2759"/>
<feature type="compositionally biased region" description="Polar residues" evidence="1">
    <location>
        <begin position="11"/>
        <end position="20"/>
    </location>
</feature>
<evidence type="ECO:0000256" key="1">
    <source>
        <dbReference type="SAM" id="MobiDB-lite"/>
    </source>
</evidence>
<sequence length="649" mass="74185">MSDHHLKPQENRFSNASQNEKLQRHPSPGLQPKVAPASVAETATSFADHQAPWMKSRSWRSGEAFRHPLPKDGDPWSKCNQMVQDYDEARCMRWKDEVQNLLIFAGLFSAVVTAFAVETQRLLQEDPDTTTALLLVQIATQLSQNVSSTPIPTTLAPFSVTAQAIRVNIFIFISLVLSLTTVLFGILALQWLREFQRKENLSHTESLVIRHLRFEGLIAWKVPQIVYLLPVLLQGALVLFFIGLIDFLTSIHAGLAIAVSIVAGITLILLGLGTVLPALQTFFYLIVLNEEPGVPCPYKSPQAWVVFRLLFEVASFIFKKAYRVHWAFVVASSRIETVAQARGWSDYDKLWKLHKNVDIDSPLTWAASTFTQNFESVCAIYHCFRDIDVRKAWRAYWRLMGQEVVMSGTEPDQKDSEVLRDLVSEALIQHFSNETEMRHSHPMVLHHLELYNRIMTSMSRLPDDHEGFSWYSQSHTPTCPNISWTEFGFSSSPDLPREMQLQSLNSLLLKMEKKTLEAHDMRLFWNLVFRFLKNDSHHDIGAGSVIDDAFIRLGQWMEGHDPTHTQTRMLGMMGMNAFIDQMVLPLYVSASIGPRLQQSLVDLGLLPSFLHCISIMMNEPHFMEHFTDLHAWQRFVEVCNLDSRYAYVQ</sequence>
<feature type="domain" description="DUF6535" evidence="3">
    <location>
        <begin position="76"/>
        <end position="249"/>
    </location>
</feature>
<keyword evidence="5" id="KW-1185">Reference proteome</keyword>
<dbReference type="InterPro" id="IPR045338">
    <property type="entry name" value="DUF6535"/>
</dbReference>
<feature type="region of interest" description="Disordered" evidence="1">
    <location>
        <begin position="1"/>
        <end position="59"/>
    </location>
</feature>
<keyword evidence="2" id="KW-0472">Membrane</keyword>
<dbReference type="Proteomes" id="UP000467700">
    <property type="component" value="Unassembled WGS sequence"/>
</dbReference>
<proteinExistence type="predicted"/>
<evidence type="ECO:0000256" key="2">
    <source>
        <dbReference type="SAM" id="Phobius"/>
    </source>
</evidence>
<feature type="transmembrane region" description="Helical" evidence="2">
    <location>
        <begin position="169"/>
        <end position="192"/>
    </location>
</feature>
<evidence type="ECO:0000313" key="5">
    <source>
        <dbReference type="Proteomes" id="UP000467700"/>
    </source>
</evidence>
<accession>A0A8S0VTL0</accession>
<keyword evidence="2" id="KW-1133">Transmembrane helix</keyword>